<dbReference type="AlphaFoldDB" id="A0A150M9F1"/>
<keyword evidence="1" id="KW-0812">Transmembrane</keyword>
<evidence type="ECO:0008006" key="4">
    <source>
        <dbReference type="Google" id="ProtNLM"/>
    </source>
</evidence>
<evidence type="ECO:0000313" key="3">
    <source>
        <dbReference type="Proteomes" id="UP000075683"/>
    </source>
</evidence>
<feature type="transmembrane region" description="Helical" evidence="1">
    <location>
        <begin position="43"/>
        <end position="64"/>
    </location>
</feature>
<keyword evidence="1" id="KW-0472">Membrane</keyword>
<gene>
    <name evidence="2" type="ORF">B4135_0202</name>
</gene>
<evidence type="ECO:0000256" key="1">
    <source>
        <dbReference type="SAM" id="Phobius"/>
    </source>
</evidence>
<organism evidence="2 3">
    <name type="scientific">Caldibacillus debilis</name>
    <dbReference type="NCBI Taxonomy" id="301148"/>
    <lineage>
        <taxon>Bacteria</taxon>
        <taxon>Bacillati</taxon>
        <taxon>Bacillota</taxon>
        <taxon>Bacilli</taxon>
        <taxon>Bacillales</taxon>
        <taxon>Bacillaceae</taxon>
        <taxon>Caldibacillus</taxon>
    </lineage>
</organism>
<protein>
    <recommendedName>
        <fullName evidence="4">Type II secretion system protein</fullName>
    </recommendedName>
</protein>
<sequence>MIFQFYAIFYKPDEERVCFSEKRRLPVMDHFMKDSGGASLVEVVASLLILSVLLLSFFNLFVFTNKAAHSSQDKLIGTYLAKATLERVKADPLSYIDPPDSAAPPPYAGKTKDDPYVYSYDVCKAKNFRDCETLYLPLVNGKTYEIYLYVYQDLSDRRLNLINVAVQARLEDKGIASTVEGFVRYEP</sequence>
<dbReference type="EMBL" id="LQYT01000025">
    <property type="protein sequence ID" value="KYD20955.1"/>
    <property type="molecule type" value="Genomic_DNA"/>
</dbReference>
<evidence type="ECO:0000313" key="2">
    <source>
        <dbReference type="EMBL" id="KYD20955.1"/>
    </source>
</evidence>
<dbReference type="Proteomes" id="UP000075683">
    <property type="component" value="Unassembled WGS sequence"/>
</dbReference>
<accession>A0A150M9F1</accession>
<comment type="caution">
    <text evidence="2">The sequence shown here is derived from an EMBL/GenBank/DDBJ whole genome shotgun (WGS) entry which is preliminary data.</text>
</comment>
<dbReference type="STRING" id="301148.B4135_0202"/>
<keyword evidence="1" id="KW-1133">Transmembrane helix</keyword>
<proteinExistence type="predicted"/>
<reference evidence="2 3" key="1">
    <citation type="submission" date="2016-01" db="EMBL/GenBank/DDBJ databases">
        <title>Draft Genome Sequences of Seven Thermophilic Sporeformers Isolated from Foods.</title>
        <authorList>
            <person name="Berendsen E.M."/>
            <person name="Wells-Bennik M.H."/>
            <person name="Krawcyk A.O."/>
            <person name="De Jong A."/>
            <person name="Holsappel S."/>
            <person name="Eijlander R.T."/>
            <person name="Kuipers O.P."/>
        </authorList>
    </citation>
    <scope>NUCLEOTIDE SEQUENCE [LARGE SCALE GENOMIC DNA]</scope>
    <source>
        <strain evidence="2 3">B4135</strain>
    </source>
</reference>
<name>A0A150M9F1_9BACI</name>